<dbReference type="Proteomes" id="UP000046395">
    <property type="component" value="Unassembled WGS sequence"/>
</dbReference>
<dbReference type="InterPro" id="IPR039758">
    <property type="entry name" value="NAGK-like"/>
</dbReference>
<sequence length="345" mass="37450">MACSDKGQIFAGVDGGASKTTLVLMNIKGKVLAQTVGSATNVYLESNGHVGRVLLDLIRNAMQQADLSSETELASLGLAMSGAENEQVNAAFIAQFQQMNPNIARRVVLTSDSDGALATAFDNGGIVLVAGTGSSCRSLSPDGNKYGCGGWGYLIGDEGSAYWIAAGAIRKVFTLKDRFEVSPGNYELLAETMRDHFKLKCNEEILDHLYSNFQKSNIASFCQRLTEVKDPIVEQLFADAGRALGGHIRAVASQWEINKYGADFRLPVLLVGSLWESFDLMEKGFLDGMRARDLRDSKIKYLDLFKLTVSPAVGACVSAAKIAGYHIPLEKDKCKKLFRSLRLDN</sequence>
<dbReference type="STRING" id="70415.A0A5S6QWE0"/>
<dbReference type="SUPFAM" id="SSF53067">
    <property type="entry name" value="Actin-like ATPase domain"/>
    <property type="match status" value="2"/>
</dbReference>
<dbReference type="GO" id="GO:0045127">
    <property type="term" value="F:N-acetylglucosamine kinase activity"/>
    <property type="evidence" value="ECO:0007669"/>
    <property type="project" value="UniProtKB-EC"/>
</dbReference>
<name>A0A5S6QWE0_TRIMR</name>
<feature type="domain" description="ATPase BadF/BadG/BcrA/BcrD type" evidence="5">
    <location>
        <begin position="12"/>
        <end position="277"/>
    </location>
</feature>
<dbReference type="InterPro" id="IPR043129">
    <property type="entry name" value="ATPase_NBD"/>
</dbReference>
<dbReference type="AlphaFoldDB" id="A0A5S6QWE0"/>
<evidence type="ECO:0000256" key="4">
    <source>
        <dbReference type="ARBA" id="ARBA00031123"/>
    </source>
</evidence>
<evidence type="ECO:0000313" key="7">
    <source>
        <dbReference type="WBParaSite" id="TMUE_3000011212.1"/>
    </source>
</evidence>
<reference evidence="6" key="1">
    <citation type="submission" date="2013-11" db="EMBL/GenBank/DDBJ databases">
        <authorList>
            <person name="Aslett M."/>
        </authorList>
    </citation>
    <scope>NUCLEOTIDE SEQUENCE [LARGE SCALE GENOMIC DNA]</scope>
    <source>
        <strain evidence="6">Edinburgh</strain>
    </source>
</reference>
<dbReference type="PANTHER" id="PTHR12862:SF0">
    <property type="entry name" value="N-ACETYL-D-GLUCOSAMINE KINASE"/>
    <property type="match status" value="1"/>
</dbReference>
<reference evidence="6" key="2">
    <citation type="submission" date="2014-03" db="EMBL/GenBank/DDBJ databases">
        <title>The whipworm genome and dual-species transcriptomics of an intimate host-pathogen interaction.</title>
        <authorList>
            <person name="Foth B.J."/>
            <person name="Tsai I.J."/>
            <person name="Reid A.J."/>
            <person name="Bancroft A.J."/>
            <person name="Nichol S."/>
            <person name="Tracey A."/>
            <person name="Holroyd N."/>
            <person name="Cotton J.A."/>
            <person name="Stanley E.J."/>
            <person name="Zarowiecki M."/>
            <person name="Liu J.Z."/>
            <person name="Huckvale T."/>
            <person name="Cooper P.J."/>
            <person name="Grencis R.K."/>
            <person name="Berriman M."/>
        </authorList>
    </citation>
    <scope>NUCLEOTIDE SEQUENCE [LARGE SCALE GENOMIC DNA]</scope>
    <source>
        <strain evidence="6">Edinburgh</strain>
    </source>
</reference>
<proteinExistence type="inferred from homology"/>
<dbReference type="EC" id="2.7.1.59" evidence="2"/>
<evidence type="ECO:0000313" key="6">
    <source>
        <dbReference type="Proteomes" id="UP000046395"/>
    </source>
</evidence>
<evidence type="ECO:0000259" key="5">
    <source>
        <dbReference type="Pfam" id="PF01869"/>
    </source>
</evidence>
<keyword evidence="6" id="KW-1185">Reference proteome</keyword>
<comment type="similarity">
    <text evidence="1">Belongs to the eukaryotic-type N-acetylglucosamine kinase family.</text>
</comment>
<evidence type="ECO:0000256" key="3">
    <source>
        <dbReference type="ARBA" id="ARBA00014974"/>
    </source>
</evidence>
<protein>
    <recommendedName>
        <fullName evidence="3">N-acetyl-D-glucosamine kinase</fullName>
        <ecNumber evidence="2">2.7.1.59</ecNumber>
    </recommendedName>
    <alternativeName>
        <fullName evidence="4">GlcNAc kinase</fullName>
    </alternativeName>
</protein>
<dbReference type="WBParaSite" id="TMUE_3000011212.1">
    <property type="protein sequence ID" value="TMUE_3000011212.1"/>
    <property type="gene ID" value="WBGene00301218"/>
</dbReference>
<organism evidence="6 7">
    <name type="scientific">Trichuris muris</name>
    <name type="common">Mouse whipworm</name>
    <dbReference type="NCBI Taxonomy" id="70415"/>
    <lineage>
        <taxon>Eukaryota</taxon>
        <taxon>Metazoa</taxon>
        <taxon>Ecdysozoa</taxon>
        <taxon>Nematoda</taxon>
        <taxon>Enoplea</taxon>
        <taxon>Dorylaimia</taxon>
        <taxon>Trichinellida</taxon>
        <taxon>Trichuridae</taxon>
        <taxon>Trichuris</taxon>
    </lineage>
</organism>
<evidence type="ECO:0000256" key="2">
    <source>
        <dbReference type="ARBA" id="ARBA00012122"/>
    </source>
</evidence>
<accession>A0A5S6QWE0</accession>
<dbReference type="WBParaSite" id="TMUE_3000011212.2">
    <property type="protein sequence ID" value="TMUE_3000011212.2"/>
    <property type="gene ID" value="WBGene00301218"/>
</dbReference>
<dbReference type="InterPro" id="IPR002731">
    <property type="entry name" value="ATPase_BadF"/>
</dbReference>
<dbReference type="Gene3D" id="3.30.420.40">
    <property type="match status" value="2"/>
</dbReference>
<evidence type="ECO:0000256" key="1">
    <source>
        <dbReference type="ARBA" id="ARBA00006198"/>
    </source>
</evidence>
<reference evidence="7" key="3">
    <citation type="submission" date="2019-12" db="UniProtKB">
        <authorList>
            <consortium name="WormBaseParasite"/>
        </authorList>
    </citation>
    <scope>IDENTIFICATION</scope>
</reference>
<dbReference type="PANTHER" id="PTHR12862">
    <property type="entry name" value="BADF TYPE ATPASE DOMAIN-CONTAINING PROTEIN"/>
    <property type="match status" value="1"/>
</dbReference>
<dbReference type="Pfam" id="PF01869">
    <property type="entry name" value="BcrAD_BadFG"/>
    <property type="match status" value="1"/>
</dbReference>